<dbReference type="GO" id="GO:0030011">
    <property type="term" value="P:maintenance of cell polarity"/>
    <property type="evidence" value="ECO:0007669"/>
    <property type="project" value="TreeGrafter"/>
</dbReference>
<feature type="region of interest" description="Disordered" evidence="8">
    <location>
        <begin position="42"/>
        <end position="125"/>
    </location>
</feature>
<dbReference type="SUPFAM" id="SSF144000">
    <property type="entry name" value="Oxysterol-binding protein-like"/>
    <property type="match status" value="1"/>
</dbReference>
<keyword evidence="6" id="KW-0040">ANK repeat</keyword>
<dbReference type="SUPFAM" id="SSF50729">
    <property type="entry name" value="PH domain-like"/>
    <property type="match status" value="1"/>
</dbReference>
<evidence type="ECO:0000256" key="3">
    <source>
        <dbReference type="ARBA" id="ARBA00022553"/>
    </source>
</evidence>
<comment type="similarity">
    <text evidence="1 7">Belongs to the OSBP family.</text>
</comment>
<dbReference type="InterPro" id="IPR001849">
    <property type="entry name" value="PH_domain"/>
</dbReference>
<dbReference type="SMART" id="SM00233">
    <property type="entry name" value="PH"/>
    <property type="match status" value="1"/>
</dbReference>
<feature type="repeat" description="ANK" evidence="6">
    <location>
        <begin position="210"/>
        <end position="232"/>
    </location>
</feature>
<accession>A0A9P7KXB7</accession>
<dbReference type="Pfam" id="PF00169">
    <property type="entry name" value="PH"/>
    <property type="match status" value="1"/>
</dbReference>
<dbReference type="GO" id="GO:0034727">
    <property type="term" value="P:piecemeal microautophagy of the nucleus"/>
    <property type="evidence" value="ECO:0007669"/>
    <property type="project" value="TreeGrafter"/>
</dbReference>
<dbReference type="GO" id="GO:0006887">
    <property type="term" value="P:exocytosis"/>
    <property type="evidence" value="ECO:0007669"/>
    <property type="project" value="TreeGrafter"/>
</dbReference>
<dbReference type="PANTHER" id="PTHR10972:SF205">
    <property type="entry name" value="OXYSTEROL-BINDING PROTEIN 1"/>
    <property type="match status" value="1"/>
</dbReference>
<evidence type="ECO:0000313" key="11">
    <source>
        <dbReference type="Proteomes" id="UP000782241"/>
    </source>
</evidence>
<dbReference type="EMBL" id="JAGPUO010000002">
    <property type="protein sequence ID" value="KAG5664755.1"/>
    <property type="molecule type" value="Genomic_DNA"/>
</dbReference>
<sequence>MSDFPLYPALGCLTNPPSIKLVPPTDRCLSFIFSTHKRSKSAAALSLLRRNNTRDEESGSEDGRLRRTPSSSIPINPMAHQQNPRGHAAKQSVSSAGLSPTTSHPPQSKPQQLATPSAEKSTASLEQSVRKFRFVEALRSGDTSSISRAIRETAENGPRASISSASASNAGALDDTTILHLAIQCAEFPVIEYVLSDGQGSIDVNARDKDGNTPLHLAAIQGRTTVVKLLLEQKDINDAIANAQGKLPLDVARNPEIFQLLQLSRSLFAEAKVKQVQELIARGNYGALAGVLEEHRVKTVLDINSPEFASEPVTVQTGGTLLHEAARKKNTNLIQVLLLHGADPFRRDRKGKLPQSVTNDDATKAILKKSPAAVAAQRGIQEKAVLGQAASQGTAGATSSDPLAGREAREMKGYLKKWTNYRKGYQLRWFVLEDGVLSYYKHQDDAGSACRGAINMRIAKLHMSPDEKTKFEIHGKSSVKYTLKANHEVEAKRWFWALNNSIQWSKDQAKEEEKRAARGAELLRQAKADPSTLSLQESHSEGTSVTDLRRNSSQIPSRSLSKISSVDQRPNHASPGTTGSFDEDEFVDVETDAGTSRAPRNGALTNNDMDDDDDYGDDMSIHEEPTATKDALNITAQSAKLQLETMSHVHQALLNELNQNPSTPLSDNNVTQALGTYDGAIRSLSTLVSDLLRISKDRDAYWQYRLDREANMRRMWEESMAQVAREQEVLEARVGEAEKRRKATKKALREVIESGIPVGAGDLPVEGTLADEVLGGDRPKEDEEGQFEDAATKLPPAPPKSPTMKSVRRKPTMIVDLSESESEEEDEFFDAVDAGQVQISELPADEIKPKNQDIVVSGGLDLSSSFQGYENGIRTKLKMDADDRPKISLWGILKSMIGKDMTKMTLPVSFNEPTSLLYRAGEDMEYADLLDLAADRADSIERLIYVAAFAASEYASTIGRVAKPFNPLLGETFEYVRPDKNYRFFIEQVSHHPPVGAAYAESPKWSYWGESAVKSKFYGKSFDINPLGTWFLKLQPTAGGKEELYTWKKVTSSVIGIITGNPTVDNYGVMEIKNWTTGEVAHVEFKPRGWKASSAYQVSGKVTDASGKVRVSLGGRWNSKLYARLTPGYEAAVDEPKESGADMAQTGLTDPNRAYLIWKANERPTGIPFNLTPFVLTFNHIDEKLRPWLPPTDSRLRPDQRAMEDGEYDFAADEKTRLENAQRARRRLREERGDEFAPAWFRKARCEITGEEYWQFNGKYWQQREKAGPNGDPQVAWEGLEPIYDDHVDEGTTHTNTKMPVIGDNARPTLLRPPEHDENKSLIENVLDVTELKVLGTDIFTNTQPQWHPPGARGIYGGAVIAQCLAAAQKTVPEAFLVHSCHCYFLLAGSSEIPILYHVERVRDGRSYSTRTVQARQRGACIFTTTISFVREASPDKKRREVSHAASLPKGVSPPSDDWDGEPEWARTGPFQSNRIEVLGAKDPDSKPQDRKSRQWMRSRQKISAAGGHQAHLNALAYMSDSYFIGTVSRLHGLWRFPFSPGEVPSLDEKTQEQVKSLCEFEGMGGNVEDWKGRAQVGMLVSLDHSIYFHEPRAVKADEWMFTEMESPWAGDGRGVVTQKIFGKDGALLATCFQENTFAVYAPCAHSVHLGKEKCKDAKSVTSSMMKVLTGEGYCKTGFHEVIQRLHVVPATYRSLWDPCLMERYWAIKSQNRWSSATDAKTIGYDAFASRDRIEYLPISHGGPPASENIT</sequence>
<dbReference type="Gene3D" id="3.30.70.3490">
    <property type="match status" value="1"/>
</dbReference>
<reference evidence="10" key="1">
    <citation type="submission" date="2021-04" db="EMBL/GenBank/DDBJ databases">
        <title>Draft genome of Fusarium avenaceum strain F156N33, isolated from an atmospheric sample in Virginia.</title>
        <authorList>
            <person name="Yang S."/>
            <person name="Vinatzer B.A."/>
            <person name="Coleman J."/>
        </authorList>
    </citation>
    <scope>NUCLEOTIDE SEQUENCE</scope>
    <source>
        <strain evidence="10">F156N33</strain>
    </source>
</reference>
<dbReference type="GO" id="GO:0006897">
    <property type="term" value="P:endocytosis"/>
    <property type="evidence" value="ECO:0007669"/>
    <property type="project" value="TreeGrafter"/>
</dbReference>
<evidence type="ECO:0000259" key="9">
    <source>
        <dbReference type="PROSITE" id="PS50003"/>
    </source>
</evidence>
<dbReference type="InterPro" id="IPR002110">
    <property type="entry name" value="Ankyrin_rpt"/>
</dbReference>
<keyword evidence="2" id="KW-0813">Transport</keyword>
<evidence type="ECO:0000256" key="6">
    <source>
        <dbReference type="PROSITE-ProRule" id="PRU00023"/>
    </source>
</evidence>
<dbReference type="Pfam" id="PF13622">
    <property type="entry name" value="4HBT_3"/>
    <property type="match status" value="1"/>
</dbReference>
<dbReference type="PROSITE" id="PS50088">
    <property type="entry name" value="ANK_REPEAT"/>
    <property type="match status" value="2"/>
</dbReference>
<evidence type="ECO:0000256" key="8">
    <source>
        <dbReference type="SAM" id="MobiDB-lite"/>
    </source>
</evidence>
<feature type="domain" description="PH" evidence="9">
    <location>
        <begin position="408"/>
        <end position="503"/>
    </location>
</feature>
<dbReference type="InterPro" id="IPR037239">
    <property type="entry name" value="OSBP_sf"/>
</dbReference>
<dbReference type="Gene3D" id="1.25.40.20">
    <property type="entry name" value="Ankyrin repeat-containing domain"/>
    <property type="match status" value="2"/>
</dbReference>
<dbReference type="CDD" id="cd13292">
    <property type="entry name" value="PH_Osh1p_Osh2p_yeast"/>
    <property type="match status" value="1"/>
</dbReference>
<keyword evidence="4" id="KW-0445">Lipid transport</keyword>
<dbReference type="Pfam" id="PF00023">
    <property type="entry name" value="Ank"/>
    <property type="match status" value="1"/>
</dbReference>
<dbReference type="PANTHER" id="PTHR10972">
    <property type="entry name" value="OXYSTEROL-BINDING PROTEIN-RELATED"/>
    <property type="match status" value="1"/>
</dbReference>
<dbReference type="GO" id="GO:0032934">
    <property type="term" value="F:sterol binding"/>
    <property type="evidence" value="ECO:0007669"/>
    <property type="project" value="TreeGrafter"/>
</dbReference>
<evidence type="ECO:0000256" key="4">
    <source>
        <dbReference type="ARBA" id="ARBA00023055"/>
    </source>
</evidence>
<gene>
    <name evidence="10" type="ORF">KAF25_008489</name>
</gene>
<feature type="compositionally biased region" description="Polar residues" evidence="8">
    <location>
        <begin position="68"/>
        <end position="84"/>
    </location>
</feature>
<dbReference type="Proteomes" id="UP000782241">
    <property type="component" value="Unassembled WGS sequence"/>
</dbReference>
<feature type="region of interest" description="Disordered" evidence="8">
    <location>
        <begin position="524"/>
        <end position="627"/>
    </location>
</feature>
<dbReference type="InterPro" id="IPR011993">
    <property type="entry name" value="PH-like_dom_sf"/>
</dbReference>
<dbReference type="InterPro" id="IPR036770">
    <property type="entry name" value="Ankyrin_rpt-contain_sf"/>
</dbReference>
<feature type="compositionally biased region" description="Polar residues" evidence="8">
    <location>
        <begin position="91"/>
        <end position="125"/>
    </location>
</feature>
<evidence type="ECO:0000256" key="1">
    <source>
        <dbReference type="ARBA" id="ARBA00008842"/>
    </source>
</evidence>
<evidence type="ECO:0000256" key="5">
    <source>
        <dbReference type="ARBA" id="ARBA00023121"/>
    </source>
</evidence>
<proteinExistence type="inferred from homology"/>
<feature type="compositionally biased region" description="Acidic residues" evidence="8">
    <location>
        <begin position="581"/>
        <end position="591"/>
    </location>
</feature>
<dbReference type="GO" id="GO:0005829">
    <property type="term" value="C:cytosol"/>
    <property type="evidence" value="ECO:0007669"/>
    <property type="project" value="TreeGrafter"/>
</dbReference>
<evidence type="ECO:0000313" key="10">
    <source>
        <dbReference type="EMBL" id="KAG5664755.1"/>
    </source>
</evidence>
<dbReference type="FunFam" id="2.40.160.120:FF:000008">
    <property type="entry name" value="Oxysterol binding protein (Osh1)"/>
    <property type="match status" value="1"/>
</dbReference>
<dbReference type="InterPro" id="IPR000648">
    <property type="entry name" value="Oxysterol-bd"/>
</dbReference>
<dbReference type="CDD" id="cd03444">
    <property type="entry name" value="Thioesterase_II_repeat1"/>
    <property type="match status" value="1"/>
</dbReference>
<dbReference type="Pfam" id="PF12796">
    <property type="entry name" value="Ank_2"/>
    <property type="match status" value="1"/>
</dbReference>
<dbReference type="SMART" id="SM00248">
    <property type="entry name" value="ANK"/>
    <property type="match status" value="3"/>
</dbReference>
<evidence type="ECO:0000256" key="2">
    <source>
        <dbReference type="ARBA" id="ARBA00022448"/>
    </source>
</evidence>
<dbReference type="GO" id="GO:0005635">
    <property type="term" value="C:nuclear envelope"/>
    <property type="evidence" value="ECO:0007669"/>
    <property type="project" value="TreeGrafter"/>
</dbReference>
<feature type="region of interest" description="Disordered" evidence="8">
    <location>
        <begin position="1434"/>
        <end position="1501"/>
    </location>
</feature>
<dbReference type="GO" id="GO:0006869">
    <property type="term" value="P:lipid transport"/>
    <property type="evidence" value="ECO:0007669"/>
    <property type="project" value="UniProtKB-KW"/>
</dbReference>
<comment type="caution">
    <text evidence="10">The sequence shown here is derived from an EMBL/GenBank/DDBJ whole genome shotgun (WGS) entry which is preliminary data.</text>
</comment>
<dbReference type="InterPro" id="IPR018494">
    <property type="entry name" value="Oxysterol-bd_CS"/>
</dbReference>
<dbReference type="PROSITE" id="PS50297">
    <property type="entry name" value="ANK_REP_REGION"/>
    <property type="match status" value="2"/>
</dbReference>
<keyword evidence="5" id="KW-0446">Lipid-binding</keyword>
<feature type="compositionally biased region" description="Polar residues" evidence="8">
    <location>
        <begin position="531"/>
        <end position="568"/>
    </location>
</feature>
<dbReference type="CDD" id="cd03445">
    <property type="entry name" value="Thioesterase_II_repeat2"/>
    <property type="match status" value="1"/>
</dbReference>
<feature type="compositionally biased region" description="Basic and acidic residues" evidence="8">
    <location>
        <begin position="52"/>
        <end position="65"/>
    </location>
</feature>
<organism evidence="10 11">
    <name type="scientific">Fusarium avenaceum</name>
    <dbReference type="NCBI Taxonomy" id="40199"/>
    <lineage>
        <taxon>Eukaryota</taxon>
        <taxon>Fungi</taxon>
        <taxon>Dikarya</taxon>
        <taxon>Ascomycota</taxon>
        <taxon>Pezizomycotina</taxon>
        <taxon>Sordariomycetes</taxon>
        <taxon>Hypocreomycetidae</taxon>
        <taxon>Hypocreales</taxon>
        <taxon>Nectriaceae</taxon>
        <taxon>Fusarium</taxon>
        <taxon>Fusarium tricinctum species complex</taxon>
    </lineage>
</organism>
<dbReference type="PROSITE" id="PS01013">
    <property type="entry name" value="OSBP"/>
    <property type="match status" value="1"/>
</dbReference>
<dbReference type="PROSITE" id="PS50003">
    <property type="entry name" value="PH_DOMAIN"/>
    <property type="match status" value="1"/>
</dbReference>
<dbReference type="GO" id="GO:0005886">
    <property type="term" value="C:plasma membrane"/>
    <property type="evidence" value="ECO:0007669"/>
    <property type="project" value="TreeGrafter"/>
</dbReference>
<dbReference type="InterPro" id="IPR049449">
    <property type="entry name" value="TesB_ACOT8-like_N"/>
</dbReference>
<dbReference type="Pfam" id="PF01237">
    <property type="entry name" value="Oxysterol_BP"/>
    <property type="match status" value="1"/>
</dbReference>
<evidence type="ECO:0000256" key="7">
    <source>
        <dbReference type="RuleBase" id="RU003844"/>
    </source>
</evidence>
<feature type="compositionally biased region" description="Basic and acidic residues" evidence="8">
    <location>
        <begin position="1434"/>
        <end position="1443"/>
    </location>
</feature>
<dbReference type="FunFam" id="3.10.129.10:FF:000074">
    <property type="entry name" value="Acyl-CoA thioesterase II"/>
    <property type="match status" value="1"/>
</dbReference>
<dbReference type="GO" id="GO:0097038">
    <property type="term" value="C:perinuclear endoplasmic reticulum"/>
    <property type="evidence" value="ECO:0007669"/>
    <property type="project" value="TreeGrafter"/>
</dbReference>
<dbReference type="Pfam" id="PF20789">
    <property type="entry name" value="4HBT_3C"/>
    <property type="match status" value="1"/>
</dbReference>
<feature type="region of interest" description="Disordered" evidence="8">
    <location>
        <begin position="775"/>
        <end position="809"/>
    </location>
</feature>
<dbReference type="InterPro" id="IPR029069">
    <property type="entry name" value="HotDog_dom_sf"/>
</dbReference>
<dbReference type="Gene3D" id="2.40.160.120">
    <property type="match status" value="1"/>
</dbReference>
<dbReference type="Gene3D" id="3.10.129.10">
    <property type="entry name" value="Hotdog Thioesterase"/>
    <property type="match status" value="2"/>
</dbReference>
<dbReference type="SUPFAM" id="SSF54637">
    <property type="entry name" value="Thioesterase/thiol ester dehydrase-isomerase"/>
    <property type="match status" value="2"/>
</dbReference>
<dbReference type="SUPFAM" id="SSF48403">
    <property type="entry name" value="Ankyrin repeat"/>
    <property type="match status" value="1"/>
</dbReference>
<feature type="repeat" description="ANK" evidence="6">
    <location>
        <begin position="317"/>
        <end position="349"/>
    </location>
</feature>
<protein>
    <recommendedName>
        <fullName evidence="9">PH domain-containing protein</fullName>
    </recommendedName>
</protein>
<keyword evidence="3" id="KW-0597">Phosphoprotein</keyword>
<dbReference type="FunFam" id="1.25.40.20:FF:000281">
    <property type="entry name" value="Oxysterol binding protein (Osh1)"/>
    <property type="match status" value="1"/>
</dbReference>
<name>A0A9P7KXB7_9HYPO</name>
<dbReference type="FunFam" id="2.30.29.30:FF:000061">
    <property type="entry name" value="Oxysterol binding protein 1"/>
    <property type="match status" value="1"/>
</dbReference>
<feature type="compositionally biased region" description="Acidic residues" evidence="8">
    <location>
        <begin position="608"/>
        <end position="617"/>
    </location>
</feature>
<keyword evidence="11" id="KW-1185">Reference proteome</keyword>
<feature type="compositionally biased region" description="Basic and acidic residues" evidence="8">
    <location>
        <begin position="1480"/>
        <end position="1493"/>
    </location>
</feature>
<dbReference type="Gene3D" id="2.30.29.30">
    <property type="entry name" value="Pleckstrin-homology domain (PH domain)/Phosphotyrosine-binding domain (PTB)"/>
    <property type="match status" value="1"/>
</dbReference>
<dbReference type="InterPro" id="IPR049450">
    <property type="entry name" value="ACOT8-like_C"/>
</dbReference>